<evidence type="ECO:0000313" key="1">
    <source>
        <dbReference type="EMBL" id="GJU10022.1"/>
    </source>
</evidence>
<comment type="caution">
    <text evidence="1">The sequence shown here is derived from an EMBL/GenBank/DDBJ whole genome shotgun (WGS) entry which is preliminary data.</text>
</comment>
<keyword evidence="2" id="KW-1185">Reference proteome</keyword>
<proteinExistence type="predicted"/>
<accession>A0ABQ5JEM1</accession>
<dbReference type="SUPFAM" id="SSF56219">
    <property type="entry name" value="DNase I-like"/>
    <property type="match status" value="1"/>
</dbReference>
<dbReference type="Gene3D" id="3.60.10.10">
    <property type="entry name" value="Endonuclease/exonuclease/phosphatase"/>
    <property type="match status" value="1"/>
</dbReference>
<evidence type="ECO:0000313" key="2">
    <source>
        <dbReference type="Proteomes" id="UP001151760"/>
    </source>
</evidence>
<keyword evidence="1" id="KW-0548">Nucleotidyltransferase</keyword>
<sequence>MINIYGPQDLSAKAILWNRIGDFMHQHAGTYIIFGDMNSVCNENKRSGSLFSRQDADNFNSFIENSSLIDLPLGGRLFTWMNKAGTKLSKLDRFLISEEVVEALPNLLRDSFDEVIKMELPKLEEHNFGRKLLSYENFHLLKAKIKQWHSESKTSDHVTKHDKLQLLKSIEGKIKAGSTNDDDRDFRIKLLQEVDRLDTFESFDLFQKVRVKWDIEGDENSKFFHGLIKQKIRAQMIYGIMKEGVWISDPSQIKEEFLNLFEEKFKDHDSNVDLPLFANSSRLGALDRDSLETFVSLDEVKNADPVLVNGNPTSEFSIKHGLRQGDPLSPFLFKLVMERLYNALSTVVFYLASSLKINIQKSNVYGIGVLDVDVSSMASNSGCASRSFPFTYLGLPIGSNMSLTSSWQGGSHEARKLAWIKWKNILSSYDNDGLNIGSVKAFNLALLQNWHWRLLSHKNALWIKVINALHGQDGGFDNNGCIYNGTWARIIGSSNFLHSNNIIPDSSFHFQASCGKHIRLWKDTWVGDSPFYIRYNRLYRLERKKDCLIIDRIDHG</sequence>
<dbReference type="EMBL" id="BQNB010021782">
    <property type="protein sequence ID" value="GJU10022.1"/>
    <property type="molecule type" value="Genomic_DNA"/>
</dbReference>
<keyword evidence="1" id="KW-0808">Transferase</keyword>
<dbReference type="PANTHER" id="PTHR33116">
    <property type="entry name" value="REVERSE TRANSCRIPTASE ZINC-BINDING DOMAIN-CONTAINING PROTEIN-RELATED-RELATED"/>
    <property type="match status" value="1"/>
</dbReference>
<keyword evidence="1" id="KW-0695">RNA-directed DNA polymerase</keyword>
<name>A0ABQ5JEM1_9ASTR</name>
<dbReference type="Proteomes" id="UP001151760">
    <property type="component" value="Unassembled WGS sequence"/>
</dbReference>
<gene>
    <name evidence="1" type="ORF">Tco_1132418</name>
</gene>
<dbReference type="InterPro" id="IPR036691">
    <property type="entry name" value="Endo/exonu/phosph_ase_sf"/>
</dbReference>
<organism evidence="1 2">
    <name type="scientific">Tanacetum coccineum</name>
    <dbReference type="NCBI Taxonomy" id="301880"/>
    <lineage>
        <taxon>Eukaryota</taxon>
        <taxon>Viridiplantae</taxon>
        <taxon>Streptophyta</taxon>
        <taxon>Embryophyta</taxon>
        <taxon>Tracheophyta</taxon>
        <taxon>Spermatophyta</taxon>
        <taxon>Magnoliopsida</taxon>
        <taxon>eudicotyledons</taxon>
        <taxon>Gunneridae</taxon>
        <taxon>Pentapetalae</taxon>
        <taxon>asterids</taxon>
        <taxon>campanulids</taxon>
        <taxon>Asterales</taxon>
        <taxon>Asteraceae</taxon>
        <taxon>Asteroideae</taxon>
        <taxon>Anthemideae</taxon>
        <taxon>Anthemidinae</taxon>
        <taxon>Tanacetum</taxon>
    </lineage>
</organism>
<reference evidence="1" key="2">
    <citation type="submission" date="2022-01" db="EMBL/GenBank/DDBJ databases">
        <authorList>
            <person name="Yamashiro T."/>
            <person name="Shiraishi A."/>
            <person name="Satake H."/>
            <person name="Nakayama K."/>
        </authorList>
    </citation>
    <scope>NUCLEOTIDE SEQUENCE</scope>
</reference>
<dbReference type="PANTHER" id="PTHR33116:SF79">
    <property type="entry name" value="REVERSE TRANSCRIPTASE DOMAIN, ZINC FINGER, CCHC-TYPE-RELATED"/>
    <property type="match status" value="1"/>
</dbReference>
<dbReference type="GO" id="GO:0003964">
    <property type="term" value="F:RNA-directed DNA polymerase activity"/>
    <property type="evidence" value="ECO:0007669"/>
    <property type="project" value="UniProtKB-KW"/>
</dbReference>
<protein>
    <submittedName>
        <fullName evidence="1">RNA-directed DNA polymerase, eukaryota, reverse transcriptase zinc-binding domain protein</fullName>
    </submittedName>
</protein>
<reference evidence="1" key="1">
    <citation type="journal article" date="2022" name="Int. J. Mol. Sci.">
        <title>Draft Genome of Tanacetum Coccineum: Genomic Comparison of Closely Related Tanacetum-Family Plants.</title>
        <authorList>
            <person name="Yamashiro T."/>
            <person name="Shiraishi A."/>
            <person name="Nakayama K."/>
            <person name="Satake H."/>
        </authorList>
    </citation>
    <scope>NUCLEOTIDE SEQUENCE</scope>
</reference>